<sequence>MEVAFCQTWLFFAVLSDFLRYCEIPLEMKDFICDERGFCFEEPRSLRDGWVDDPLMSSSSGKCQPSRSFWRGTTQHKQSIPTDHASENLYVTDKRLWSYLHRWISIQCRQSSQRRAIVYREIYEMLSRIDLLTENHLRGQHTLALHMLIHNLQGTLEIVNARVYGDPILKQGVRCHLLERRMLHQKWCQTDVEWLGAYFHVSWLYSFSLLGVTRSLKEHECDPKRACTAIGSVGDGYVTAHRDGCPGCQVIVPPAQKVHEILKTGAIPLISAKWAHSLADIDPELSVTIEHADGQLARQPGWIECSALPKEGPKLKVGIVPVESGRPYVAISHVWSDGLGNPDGNSLPQCQFEALTRYTALAATGRTTMGSAVYFWIDSICVPLGPELRRKAIMQMREVYAQAEIVLVLDNTLLRKSLNVSAEELKLRIFSSTWFRRMWTLQEGVLASTLLFQFSDGVVPLTDLVSVNPSYDIISATSSEKASALLSLKEMPRSSPAERIALFSSVIRLFCHRSTSQKTDEPICFATLLGLDLEQVMSGGAGQGLERLLLLQKDFSPTILFTSGPKMERPGFRWAPATFRQRWSATQLDLFDEPKHITKGPHAYVTKVGLVCSLPGIIIPKLPRLDRPSFIVITPSNHWLVVKFLEMWTDRPIFKRQLNAVLPLRRWVSVILHTEVHNMQTNPLGCSPGVLVEDCRNDDGTVHCQIGAQVYVKNLFRQPPKGFLGSELEDLEKLVEIEEDGKLGRPKCAATGGEIVSRNHKWCVS</sequence>
<dbReference type="OrthoDB" id="2426273at2759"/>
<name>W9XKV6_9EURO</name>
<keyword evidence="1" id="KW-0732">Signal</keyword>
<evidence type="ECO:0000256" key="1">
    <source>
        <dbReference type="SAM" id="SignalP"/>
    </source>
</evidence>
<protein>
    <recommendedName>
        <fullName evidence="2">Heterokaryon incompatibility domain-containing protein</fullName>
    </recommendedName>
</protein>
<feature type="chain" id="PRO_5004934254" description="Heterokaryon incompatibility domain-containing protein" evidence="1">
    <location>
        <begin position="22"/>
        <end position="765"/>
    </location>
</feature>
<dbReference type="Pfam" id="PF06985">
    <property type="entry name" value="HET"/>
    <property type="match status" value="1"/>
</dbReference>
<dbReference type="RefSeq" id="XP_007744778.1">
    <property type="nucleotide sequence ID" value="XM_007746588.1"/>
</dbReference>
<accession>W9XKV6</accession>
<evidence type="ECO:0000313" key="3">
    <source>
        <dbReference type="EMBL" id="EXJ70999.1"/>
    </source>
</evidence>
<organism evidence="3 4">
    <name type="scientific">Cladophialophora psammophila CBS 110553</name>
    <dbReference type="NCBI Taxonomy" id="1182543"/>
    <lineage>
        <taxon>Eukaryota</taxon>
        <taxon>Fungi</taxon>
        <taxon>Dikarya</taxon>
        <taxon>Ascomycota</taxon>
        <taxon>Pezizomycotina</taxon>
        <taxon>Eurotiomycetes</taxon>
        <taxon>Chaetothyriomycetidae</taxon>
        <taxon>Chaetothyriales</taxon>
        <taxon>Herpotrichiellaceae</taxon>
        <taxon>Cladophialophora</taxon>
    </lineage>
</organism>
<dbReference type="AlphaFoldDB" id="W9XKV6"/>
<feature type="signal peptide" evidence="1">
    <location>
        <begin position="1"/>
        <end position="21"/>
    </location>
</feature>
<comment type="caution">
    <text evidence="3">The sequence shown here is derived from an EMBL/GenBank/DDBJ whole genome shotgun (WGS) entry which is preliminary data.</text>
</comment>
<dbReference type="HOGENOM" id="CLU_009388_3_0_1"/>
<gene>
    <name evidence="3" type="ORF">A1O5_05992</name>
</gene>
<dbReference type="Proteomes" id="UP000019471">
    <property type="component" value="Unassembled WGS sequence"/>
</dbReference>
<evidence type="ECO:0000313" key="4">
    <source>
        <dbReference type="Proteomes" id="UP000019471"/>
    </source>
</evidence>
<dbReference type="InterPro" id="IPR010730">
    <property type="entry name" value="HET"/>
</dbReference>
<dbReference type="GeneID" id="19190705"/>
<reference evidence="3 4" key="1">
    <citation type="submission" date="2013-03" db="EMBL/GenBank/DDBJ databases">
        <title>The Genome Sequence of Cladophialophora psammophila CBS 110553.</title>
        <authorList>
            <consortium name="The Broad Institute Genomics Platform"/>
            <person name="Cuomo C."/>
            <person name="de Hoog S."/>
            <person name="Gorbushina A."/>
            <person name="Walker B."/>
            <person name="Young S.K."/>
            <person name="Zeng Q."/>
            <person name="Gargeya S."/>
            <person name="Fitzgerald M."/>
            <person name="Haas B."/>
            <person name="Abouelleil A."/>
            <person name="Allen A.W."/>
            <person name="Alvarado L."/>
            <person name="Arachchi H.M."/>
            <person name="Berlin A.M."/>
            <person name="Chapman S.B."/>
            <person name="Gainer-Dewar J."/>
            <person name="Goldberg J."/>
            <person name="Griggs A."/>
            <person name="Gujja S."/>
            <person name="Hansen M."/>
            <person name="Howarth C."/>
            <person name="Imamovic A."/>
            <person name="Ireland A."/>
            <person name="Larimer J."/>
            <person name="McCowan C."/>
            <person name="Murphy C."/>
            <person name="Pearson M."/>
            <person name="Poon T.W."/>
            <person name="Priest M."/>
            <person name="Roberts A."/>
            <person name="Saif S."/>
            <person name="Shea T."/>
            <person name="Sisk P."/>
            <person name="Sykes S."/>
            <person name="Wortman J."/>
            <person name="Nusbaum C."/>
            <person name="Birren B."/>
        </authorList>
    </citation>
    <scope>NUCLEOTIDE SEQUENCE [LARGE SCALE GENOMIC DNA]</scope>
    <source>
        <strain evidence="3 4">CBS 110553</strain>
    </source>
</reference>
<dbReference type="EMBL" id="AMGX01000008">
    <property type="protein sequence ID" value="EXJ70999.1"/>
    <property type="molecule type" value="Genomic_DNA"/>
</dbReference>
<proteinExistence type="predicted"/>
<dbReference type="PANTHER" id="PTHR39596:SF2">
    <property type="entry name" value="HET DOMAIN PROTEIN (AFU_ORTHOLOGUE AFUA_1G17550)-RELATED"/>
    <property type="match status" value="1"/>
</dbReference>
<dbReference type="PANTHER" id="PTHR39596">
    <property type="match status" value="1"/>
</dbReference>
<evidence type="ECO:0000259" key="2">
    <source>
        <dbReference type="Pfam" id="PF06985"/>
    </source>
</evidence>
<dbReference type="STRING" id="1182543.W9XKV6"/>
<keyword evidence="4" id="KW-1185">Reference proteome</keyword>
<feature type="domain" description="Heterokaryon incompatibility" evidence="2">
    <location>
        <begin position="328"/>
        <end position="409"/>
    </location>
</feature>